<proteinExistence type="predicted"/>
<evidence type="ECO:0000313" key="1">
    <source>
        <dbReference type="EMBL" id="TNH43793.1"/>
    </source>
</evidence>
<evidence type="ECO:0000313" key="2">
    <source>
        <dbReference type="Proteomes" id="UP000307592"/>
    </source>
</evidence>
<name>A0A5C4RIE1_PHOLU</name>
<comment type="caution">
    <text evidence="1">The sequence shown here is derived from an EMBL/GenBank/DDBJ whole genome shotgun (WGS) entry which is preliminary data.</text>
</comment>
<accession>A0A5C4RIE1</accession>
<dbReference type="Proteomes" id="UP000307592">
    <property type="component" value="Unassembled WGS sequence"/>
</dbReference>
<organism evidence="1 2">
    <name type="scientific">Photorhabdus luminescens subsp. sonorensis</name>
    <dbReference type="NCBI Taxonomy" id="1173677"/>
    <lineage>
        <taxon>Bacteria</taxon>
        <taxon>Pseudomonadati</taxon>
        <taxon>Pseudomonadota</taxon>
        <taxon>Gammaproteobacteria</taxon>
        <taxon>Enterobacterales</taxon>
        <taxon>Morganellaceae</taxon>
        <taxon>Photorhabdus</taxon>
    </lineage>
</organism>
<gene>
    <name evidence="1" type="ORF">EP164_09615</name>
</gene>
<dbReference type="AlphaFoldDB" id="A0A5C4RIE1"/>
<protein>
    <submittedName>
        <fullName evidence="1">Uncharacterized protein</fullName>
    </submittedName>
</protein>
<dbReference type="RefSeq" id="WP_139655498.1">
    <property type="nucleotide sequence ID" value="NZ_CAWOQH010000024.1"/>
</dbReference>
<reference evidence="1 2" key="1">
    <citation type="submission" date="2019-01" db="EMBL/GenBank/DDBJ databases">
        <title>Draft genome assembly of Photorhabdus luminescens subsp. sonorensis Caborca.</title>
        <authorList>
            <person name="Duong D.A."/>
            <person name="Espinosa-Artiles P."/>
            <person name="Orozco R.A."/>
            <person name="Molnar I."/>
            <person name="Stock P."/>
        </authorList>
    </citation>
    <scope>NUCLEOTIDE SEQUENCE [LARGE SCALE GENOMIC DNA]</scope>
    <source>
        <strain evidence="1 2">Caborca</strain>
    </source>
</reference>
<sequence>MKEEQNKYVDDQCNACKCIHFSWRWKTANNEFLTPAEMNTDHLFHTLRVIWNNFMPAHVHVGKVKFYEFSPFYTKEYMSQAIKHLARELSTRKDMRLIHKIEIEQMLYYLTNPICQHYLKENPINERGNE</sequence>
<dbReference type="EMBL" id="SBIJ01000012">
    <property type="protein sequence ID" value="TNH43793.1"/>
    <property type="molecule type" value="Genomic_DNA"/>
</dbReference>